<dbReference type="InterPro" id="IPR002701">
    <property type="entry name" value="CM_II_prokaryot"/>
</dbReference>
<evidence type="ECO:0000259" key="21">
    <source>
        <dbReference type="PROSITE" id="PS51171"/>
    </source>
</evidence>
<evidence type="ECO:0000256" key="6">
    <source>
        <dbReference type="ARBA" id="ARBA00013147"/>
    </source>
</evidence>
<evidence type="ECO:0000256" key="19">
    <source>
        <dbReference type="PIRSR" id="PIRSR001500-2"/>
    </source>
</evidence>
<evidence type="ECO:0000256" key="14">
    <source>
        <dbReference type="ARBA" id="ARBA00023239"/>
    </source>
</evidence>
<dbReference type="UniPathway" id="UPA00121">
    <property type="reaction ID" value="UER00345"/>
</dbReference>
<organism evidence="23 24">
    <name type="scientific">Clostridium scindens (strain ATCC 35704 / DSM 5676 / VPI 13733 / 19)</name>
    <dbReference type="NCBI Taxonomy" id="411468"/>
    <lineage>
        <taxon>Bacteria</taxon>
        <taxon>Bacillati</taxon>
        <taxon>Bacillota</taxon>
        <taxon>Clostridia</taxon>
        <taxon>Lachnospirales</taxon>
        <taxon>Lachnospiraceae</taxon>
    </lineage>
</organism>
<feature type="domain" description="Chorismate mutase" evidence="20">
    <location>
        <begin position="1"/>
        <end position="88"/>
    </location>
</feature>
<dbReference type="PIRSF" id="PIRSF001500">
    <property type="entry name" value="Chor_mut_pdt_Ppr"/>
    <property type="match status" value="1"/>
</dbReference>
<keyword evidence="12" id="KW-0584">Phenylalanine biosynthesis</keyword>
<dbReference type="SUPFAM" id="SSF53850">
    <property type="entry name" value="Periplasmic binding protein-like II"/>
    <property type="match status" value="1"/>
</dbReference>
<evidence type="ECO:0000256" key="16">
    <source>
        <dbReference type="ARBA" id="ARBA00031175"/>
    </source>
</evidence>
<comment type="catalytic activity">
    <reaction evidence="18">
        <text>prephenate + H(+) = 3-phenylpyruvate + CO2 + H2O</text>
        <dbReference type="Rhea" id="RHEA:21648"/>
        <dbReference type="ChEBI" id="CHEBI:15377"/>
        <dbReference type="ChEBI" id="CHEBI:15378"/>
        <dbReference type="ChEBI" id="CHEBI:16526"/>
        <dbReference type="ChEBI" id="CHEBI:18005"/>
        <dbReference type="ChEBI" id="CHEBI:29934"/>
        <dbReference type="EC" id="4.2.1.51"/>
    </reaction>
</comment>
<dbReference type="PROSITE" id="PS00858">
    <property type="entry name" value="PREPHENATE_DEHYDR_2"/>
    <property type="match status" value="1"/>
</dbReference>
<dbReference type="Pfam" id="PF00800">
    <property type="entry name" value="PDT"/>
    <property type="match status" value="1"/>
</dbReference>
<sequence>MPTLEELRIRLDDVDEQMVRLFEERMSICEEVGEYKVKNGRKVLDRQRERDKLQEVAGKVSTDFNKKAVQELYDQLMSMSRKLQYQQLVKAGALGRLPFIGVSSLDDKNARIVFPGTEGAYSQAATKNYFGEDCNNFYVRTFRDAMEAIEEGAADFAVLPIENSTAGSVDEMYDLLVEFENYIVGETIIPIVNTLAGLPGTELSDIQRVYSKGVALMQASRFLDEHGDWQQISVANTAIAAKKVLDEQDKTQAAVCSAYAAKVHGLAVLADNINDDQGNSTRFIVATNQKIFLKDAKKISICFELPHESGSLYHLLSHFIYNDLNMTRIESRPVEGKNWEYRFFIDFEGNLADPAVKNAIRGLREESINLKILGNY</sequence>
<evidence type="ECO:0000256" key="15">
    <source>
        <dbReference type="ARBA" id="ARBA00023268"/>
    </source>
</evidence>
<evidence type="ECO:0000256" key="11">
    <source>
        <dbReference type="ARBA" id="ARBA00023141"/>
    </source>
</evidence>
<dbReference type="GO" id="GO:0046417">
    <property type="term" value="P:chorismate metabolic process"/>
    <property type="evidence" value="ECO:0007669"/>
    <property type="project" value="InterPro"/>
</dbReference>
<dbReference type="SMART" id="SM00830">
    <property type="entry name" value="CM_2"/>
    <property type="match status" value="1"/>
</dbReference>
<evidence type="ECO:0000256" key="3">
    <source>
        <dbReference type="ARBA" id="ARBA00004496"/>
    </source>
</evidence>
<evidence type="ECO:0000256" key="18">
    <source>
        <dbReference type="ARBA" id="ARBA00047848"/>
    </source>
</evidence>
<keyword evidence="11" id="KW-0057">Aromatic amino acid biosynthesis</keyword>
<evidence type="ECO:0000256" key="5">
    <source>
        <dbReference type="ARBA" id="ARBA00004817"/>
    </source>
</evidence>
<keyword evidence="24" id="KW-1185">Reference proteome</keyword>
<comment type="pathway">
    <text evidence="4">Amino-acid biosynthesis; L-phenylalanine biosynthesis; phenylpyruvate from prephenate: step 1/1.</text>
</comment>
<proteinExistence type="predicted"/>
<dbReference type="EMBL" id="CP036170">
    <property type="protein sequence ID" value="QBF75464.1"/>
    <property type="molecule type" value="Genomic_DNA"/>
</dbReference>
<evidence type="ECO:0000256" key="9">
    <source>
        <dbReference type="ARBA" id="ARBA00022490"/>
    </source>
</evidence>
<dbReference type="KEGG" id="csci:HDCHBGLK_02874"/>
<dbReference type="InterPro" id="IPR018528">
    <property type="entry name" value="Preph_deHydtase_CS"/>
</dbReference>
<dbReference type="NCBIfam" id="NF008865">
    <property type="entry name" value="PRK11898.1"/>
    <property type="match status" value="1"/>
</dbReference>
<dbReference type="PANTHER" id="PTHR21022:SF19">
    <property type="entry name" value="PREPHENATE DEHYDRATASE-RELATED"/>
    <property type="match status" value="1"/>
</dbReference>
<evidence type="ECO:0000259" key="22">
    <source>
        <dbReference type="PROSITE" id="PS51671"/>
    </source>
</evidence>
<evidence type="ECO:0000256" key="10">
    <source>
        <dbReference type="ARBA" id="ARBA00022605"/>
    </source>
</evidence>
<accession>A0A494WN45</accession>
<dbReference type="GO" id="GO:0004106">
    <property type="term" value="F:chorismate mutase activity"/>
    <property type="evidence" value="ECO:0007669"/>
    <property type="project" value="UniProtKB-EC"/>
</dbReference>
<evidence type="ECO:0000256" key="8">
    <source>
        <dbReference type="ARBA" id="ARBA00021872"/>
    </source>
</evidence>
<evidence type="ECO:0000256" key="17">
    <source>
        <dbReference type="ARBA" id="ARBA00031520"/>
    </source>
</evidence>
<keyword evidence="14" id="KW-0456">Lyase</keyword>
<dbReference type="CDD" id="cd13631">
    <property type="entry name" value="PBP2_Ct-PDT_like"/>
    <property type="match status" value="1"/>
</dbReference>
<keyword evidence="15" id="KW-0511">Multifunctional enzyme</keyword>
<evidence type="ECO:0000256" key="1">
    <source>
        <dbReference type="ARBA" id="ARBA00000824"/>
    </source>
</evidence>
<dbReference type="SUPFAM" id="SSF55021">
    <property type="entry name" value="ACT-like"/>
    <property type="match status" value="1"/>
</dbReference>
<evidence type="ECO:0000256" key="4">
    <source>
        <dbReference type="ARBA" id="ARBA00004741"/>
    </source>
</evidence>
<dbReference type="InterPro" id="IPR002912">
    <property type="entry name" value="ACT_dom"/>
</dbReference>
<dbReference type="Gene3D" id="1.20.59.10">
    <property type="entry name" value="Chorismate mutase"/>
    <property type="match status" value="1"/>
</dbReference>
<name>A0A494WN45_CLOS5</name>
<comment type="subcellular location">
    <subcellularLocation>
        <location evidence="3">Cytoplasm</location>
    </subcellularLocation>
</comment>
<dbReference type="OrthoDB" id="9802281at2"/>
<evidence type="ECO:0000256" key="13">
    <source>
        <dbReference type="ARBA" id="ARBA00023235"/>
    </source>
</evidence>
<comment type="function">
    <text evidence="2">Catalyzes the Claisen rearrangement of chorismate to prephenate and the decarboxylation/dehydration of prephenate to phenylpyruvate.</text>
</comment>
<dbReference type="UniPathway" id="UPA00120">
    <property type="reaction ID" value="UER00203"/>
</dbReference>
<dbReference type="GO" id="GO:0005737">
    <property type="term" value="C:cytoplasm"/>
    <property type="evidence" value="ECO:0007669"/>
    <property type="project" value="UniProtKB-SubCell"/>
</dbReference>
<dbReference type="PROSITE" id="PS51171">
    <property type="entry name" value="PREPHENATE_DEHYDR_3"/>
    <property type="match status" value="1"/>
</dbReference>
<dbReference type="Gene3D" id="3.40.190.10">
    <property type="entry name" value="Periplasmic binding protein-like II"/>
    <property type="match status" value="2"/>
</dbReference>
<dbReference type="GeneID" id="62697063"/>
<dbReference type="Gene3D" id="3.30.70.260">
    <property type="match status" value="1"/>
</dbReference>
<reference evidence="23 24" key="1">
    <citation type="journal article" date="2019" name="Appl. Environ. Microbiol.">
        <title>Clostridium scindens ATCC 35704: integration of nutritional requirements, the complete genome sequence, and global transcriptional responses to bile acids.</title>
        <authorList>
            <person name="Devendran S."/>
            <person name="Shrestha R."/>
            <person name="Alves J.M.P."/>
            <person name="Wolf P.G."/>
            <person name="Ly L."/>
            <person name="Hernandez A.G."/>
            <person name="Mendez-Garcia C."/>
            <person name="Inboden A."/>
            <person name="Wiley J."/>
            <person name="Paul O."/>
            <person name="Allen A."/>
            <person name="Springer E."/>
            <person name="Wright C.L."/>
            <person name="Fields C.J."/>
            <person name="Daniel S.L."/>
            <person name="Ridlon J.M."/>
        </authorList>
    </citation>
    <scope>NUCLEOTIDE SEQUENCE [LARGE SCALE GENOMIC DNA]</scope>
    <source>
        <strain evidence="23 24">ATCC 35704</strain>
    </source>
</reference>
<dbReference type="GO" id="GO:0004664">
    <property type="term" value="F:prephenate dehydratase activity"/>
    <property type="evidence" value="ECO:0007669"/>
    <property type="project" value="UniProtKB-EC"/>
</dbReference>
<comment type="pathway">
    <text evidence="5">Metabolic intermediate biosynthesis; prephenate biosynthesis; prephenate from chorismate: step 1/1.</text>
</comment>
<dbReference type="RefSeq" id="WP_009249329.1">
    <property type="nucleotide sequence ID" value="NZ_CP036170.1"/>
</dbReference>
<dbReference type="EC" id="4.2.1.51" evidence="6"/>
<dbReference type="InterPro" id="IPR036979">
    <property type="entry name" value="CM_dom_sf"/>
</dbReference>
<dbReference type="InterPro" id="IPR045865">
    <property type="entry name" value="ACT-like_dom_sf"/>
</dbReference>
<keyword evidence="13" id="KW-0413">Isomerase</keyword>
<feature type="domain" description="ACT" evidence="22">
    <location>
        <begin position="300"/>
        <end position="376"/>
    </location>
</feature>
<feature type="domain" description="Prephenate dehydratase" evidence="21">
    <location>
        <begin position="111"/>
        <end position="288"/>
    </location>
</feature>
<evidence type="ECO:0000256" key="7">
    <source>
        <dbReference type="ARBA" id="ARBA00014401"/>
    </source>
</evidence>
<dbReference type="CDD" id="cd04905">
    <property type="entry name" value="ACT_CM-PDT"/>
    <property type="match status" value="1"/>
</dbReference>
<dbReference type="PANTHER" id="PTHR21022">
    <property type="entry name" value="PREPHENATE DEHYDRATASE P PROTEIN"/>
    <property type="match status" value="1"/>
</dbReference>
<evidence type="ECO:0000313" key="23">
    <source>
        <dbReference type="EMBL" id="QBF75464.1"/>
    </source>
</evidence>
<dbReference type="Pfam" id="PF01817">
    <property type="entry name" value="CM_2"/>
    <property type="match status" value="1"/>
</dbReference>
<dbReference type="Proteomes" id="UP000289664">
    <property type="component" value="Chromosome"/>
</dbReference>
<evidence type="ECO:0000313" key="24">
    <source>
        <dbReference type="Proteomes" id="UP000289664"/>
    </source>
</evidence>
<dbReference type="GO" id="GO:0009094">
    <property type="term" value="P:L-phenylalanine biosynthetic process"/>
    <property type="evidence" value="ECO:0007669"/>
    <property type="project" value="UniProtKB-UniPathway"/>
</dbReference>
<dbReference type="PROSITE" id="PS51168">
    <property type="entry name" value="CHORISMATE_MUT_2"/>
    <property type="match status" value="1"/>
</dbReference>
<keyword evidence="10" id="KW-0028">Amino-acid biosynthesis</keyword>
<dbReference type="InterPro" id="IPR008242">
    <property type="entry name" value="Chor_mutase/pphenate_deHydtase"/>
</dbReference>
<gene>
    <name evidence="23" type="primary">pheA</name>
    <name evidence="23" type="ORF">HDCHBGLK_02874</name>
</gene>
<keyword evidence="9" id="KW-0963">Cytoplasm</keyword>
<evidence type="ECO:0000259" key="20">
    <source>
        <dbReference type="PROSITE" id="PS51168"/>
    </source>
</evidence>
<dbReference type="AlphaFoldDB" id="A0A494WN45"/>
<dbReference type="InterPro" id="IPR001086">
    <property type="entry name" value="Preph_deHydtase"/>
</dbReference>
<dbReference type="SUPFAM" id="SSF48600">
    <property type="entry name" value="Chorismate mutase II"/>
    <property type="match status" value="1"/>
</dbReference>
<evidence type="ECO:0000256" key="12">
    <source>
        <dbReference type="ARBA" id="ARBA00023222"/>
    </source>
</evidence>
<protein>
    <recommendedName>
        <fullName evidence="7">Bifunctional chorismate mutase/prephenate dehydratase</fullName>
        <ecNumber evidence="6">4.2.1.51</ecNumber>
    </recommendedName>
    <alternativeName>
        <fullName evidence="17">Chorismate mutase-prephenate dehydratase</fullName>
    </alternativeName>
    <alternativeName>
        <fullName evidence="8">Prephenate dehydratase</fullName>
    </alternativeName>
    <alternativeName>
        <fullName evidence="16">p-protein</fullName>
    </alternativeName>
</protein>
<feature type="site" description="Essential for prephenate dehydratase activity" evidence="19">
    <location>
        <position position="281"/>
    </location>
</feature>
<dbReference type="InterPro" id="IPR036263">
    <property type="entry name" value="Chorismate_II_sf"/>
</dbReference>
<evidence type="ECO:0000256" key="2">
    <source>
        <dbReference type="ARBA" id="ARBA00002364"/>
    </source>
</evidence>
<dbReference type="PROSITE" id="PS51671">
    <property type="entry name" value="ACT"/>
    <property type="match status" value="1"/>
</dbReference>
<comment type="catalytic activity">
    <reaction evidence="1">
        <text>chorismate = prephenate</text>
        <dbReference type="Rhea" id="RHEA:13897"/>
        <dbReference type="ChEBI" id="CHEBI:29748"/>
        <dbReference type="ChEBI" id="CHEBI:29934"/>
        <dbReference type="EC" id="5.4.99.5"/>
    </reaction>
</comment>